<dbReference type="PANTHER" id="PTHR43434:SF1">
    <property type="entry name" value="PHOSPHOGLYCOLATE PHOSPHATASE"/>
    <property type="match status" value="1"/>
</dbReference>
<evidence type="ECO:0000313" key="2">
    <source>
        <dbReference type="Proteomes" id="UP000179270"/>
    </source>
</evidence>
<gene>
    <name evidence="1" type="ORF">A3A74_07350</name>
</gene>
<dbReference type="Pfam" id="PF13419">
    <property type="entry name" value="HAD_2"/>
    <property type="match status" value="1"/>
</dbReference>
<comment type="caution">
    <text evidence="1">The sequence shown here is derived from an EMBL/GenBank/DDBJ whole genome shotgun (WGS) entry which is preliminary data.</text>
</comment>
<dbReference type="GO" id="GO:0006281">
    <property type="term" value="P:DNA repair"/>
    <property type="evidence" value="ECO:0007669"/>
    <property type="project" value="TreeGrafter"/>
</dbReference>
<protein>
    <recommendedName>
        <fullName evidence="3">HAD family hydrolase</fullName>
    </recommendedName>
</protein>
<dbReference type="Gene3D" id="3.40.50.1000">
    <property type="entry name" value="HAD superfamily/HAD-like"/>
    <property type="match status" value="1"/>
</dbReference>
<dbReference type="STRING" id="1802055.A3A74_07350"/>
<proteinExistence type="predicted"/>
<sequence length="107" mass="12337">MIKAILFDFDGTLANTLPYYVKAYDQALQKLGFKWDERIIVQNCFGKKELDICKSLGMPEKTEEFTQAYFSAVKELFKQASLFEDTINVLDFIKNKGIISNPLEELI</sequence>
<dbReference type="InterPro" id="IPR050155">
    <property type="entry name" value="HAD-like_hydrolase_sf"/>
</dbReference>
<dbReference type="InterPro" id="IPR023198">
    <property type="entry name" value="PGP-like_dom2"/>
</dbReference>
<dbReference type="SUPFAM" id="SSF56784">
    <property type="entry name" value="HAD-like"/>
    <property type="match status" value="1"/>
</dbReference>
<evidence type="ECO:0008006" key="3">
    <source>
        <dbReference type="Google" id="ProtNLM"/>
    </source>
</evidence>
<dbReference type="Gene3D" id="1.10.150.240">
    <property type="entry name" value="Putative phosphatase, domain 2"/>
    <property type="match status" value="1"/>
</dbReference>
<reference evidence="1 2" key="1">
    <citation type="journal article" date="2016" name="Nat. Commun.">
        <title>Thousands of microbial genomes shed light on interconnected biogeochemical processes in an aquifer system.</title>
        <authorList>
            <person name="Anantharaman K."/>
            <person name="Brown C.T."/>
            <person name="Hug L.A."/>
            <person name="Sharon I."/>
            <person name="Castelle C.J."/>
            <person name="Probst A.J."/>
            <person name="Thomas B.C."/>
            <person name="Singh A."/>
            <person name="Wilkins M.J."/>
            <person name="Karaoz U."/>
            <person name="Brodie E.L."/>
            <person name="Williams K.H."/>
            <person name="Hubbard S.S."/>
            <person name="Banfield J.F."/>
        </authorList>
    </citation>
    <scope>NUCLEOTIDE SEQUENCE [LARGE SCALE GENOMIC DNA]</scope>
</reference>
<name>A0A1F7IAB0_9BACT</name>
<dbReference type="Proteomes" id="UP000179270">
    <property type="component" value="Unassembled WGS sequence"/>
</dbReference>
<organism evidence="1 2">
    <name type="scientific">Candidatus Roizmanbacteria bacterium RIFCSPLOWO2_01_FULL_35_13</name>
    <dbReference type="NCBI Taxonomy" id="1802055"/>
    <lineage>
        <taxon>Bacteria</taxon>
        <taxon>Candidatus Roizmaniibacteriota</taxon>
    </lineage>
</organism>
<dbReference type="GO" id="GO:0008967">
    <property type="term" value="F:phosphoglycolate phosphatase activity"/>
    <property type="evidence" value="ECO:0007669"/>
    <property type="project" value="TreeGrafter"/>
</dbReference>
<dbReference type="AlphaFoldDB" id="A0A1F7IAB0"/>
<dbReference type="EMBL" id="MGAF01000034">
    <property type="protein sequence ID" value="OGK40293.1"/>
    <property type="molecule type" value="Genomic_DNA"/>
</dbReference>
<evidence type="ECO:0000313" key="1">
    <source>
        <dbReference type="EMBL" id="OGK40293.1"/>
    </source>
</evidence>
<dbReference type="PANTHER" id="PTHR43434">
    <property type="entry name" value="PHOSPHOGLYCOLATE PHOSPHATASE"/>
    <property type="match status" value="1"/>
</dbReference>
<accession>A0A1F7IAB0</accession>
<dbReference type="InterPro" id="IPR036412">
    <property type="entry name" value="HAD-like_sf"/>
</dbReference>
<dbReference type="InterPro" id="IPR023214">
    <property type="entry name" value="HAD_sf"/>
</dbReference>
<dbReference type="InterPro" id="IPR041492">
    <property type="entry name" value="HAD_2"/>
</dbReference>